<proteinExistence type="predicted"/>
<dbReference type="PANTHER" id="PTHR45947:SF3">
    <property type="entry name" value="SULFOQUINOVOSYL TRANSFERASE SQD2"/>
    <property type="match status" value="1"/>
</dbReference>
<accession>A0A2T3FPR0</accession>
<dbReference type="EMBL" id="PYLP01000019">
    <property type="protein sequence ID" value="PST37241.1"/>
    <property type="molecule type" value="Genomic_DNA"/>
</dbReference>
<evidence type="ECO:0000259" key="1">
    <source>
        <dbReference type="Pfam" id="PF00534"/>
    </source>
</evidence>
<dbReference type="Gene3D" id="3.40.50.2000">
    <property type="entry name" value="Glycogen Phosphorylase B"/>
    <property type="match status" value="2"/>
</dbReference>
<dbReference type="SUPFAM" id="SSF53756">
    <property type="entry name" value="UDP-Glycosyltransferase/glycogen phosphorylase"/>
    <property type="match status" value="1"/>
</dbReference>
<dbReference type="CDD" id="cd03808">
    <property type="entry name" value="GT4_CapM-like"/>
    <property type="match status" value="1"/>
</dbReference>
<dbReference type="InterPro" id="IPR001296">
    <property type="entry name" value="Glyco_trans_1"/>
</dbReference>
<comment type="caution">
    <text evidence="3">The sequence shown here is derived from an EMBL/GenBank/DDBJ whole genome shotgun (WGS) entry which is preliminary data.</text>
</comment>
<feature type="domain" description="Glycosyl transferase family 1" evidence="1">
    <location>
        <begin position="198"/>
        <end position="347"/>
    </location>
</feature>
<dbReference type="AlphaFoldDB" id="A0A2T3FPR0"/>
<gene>
    <name evidence="3" type="ORF">C7U55_11285</name>
</gene>
<evidence type="ECO:0000313" key="4">
    <source>
        <dbReference type="Proteomes" id="UP000241201"/>
    </source>
</evidence>
<dbReference type="GO" id="GO:0016757">
    <property type="term" value="F:glycosyltransferase activity"/>
    <property type="evidence" value="ECO:0007669"/>
    <property type="project" value="InterPro"/>
</dbReference>
<dbReference type="InterPro" id="IPR050194">
    <property type="entry name" value="Glycosyltransferase_grp1"/>
</dbReference>
<name>A0A2T3FPR0_9FIRM</name>
<dbReference type="InterPro" id="IPR028098">
    <property type="entry name" value="Glyco_trans_4-like_N"/>
</dbReference>
<dbReference type="Proteomes" id="UP000241201">
    <property type="component" value="Unassembled WGS sequence"/>
</dbReference>
<keyword evidence="3" id="KW-0808">Transferase</keyword>
<evidence type="ECO:0000313" key="3">
    <source>
        <dbReference type="EMBL" id="PST37241.1"/>
    </source>
</evidence>
<organism evidence="3 4">
    <name type="scientific">Faecalibacillus faecis</name>
    <dbReference type="NCBI Taxonomy" id="1982628"/>
    <lineage>
        <taxon>Bacteria</taxon>
        <taxon>Bacillati</taxon>
        <taxon>Bacillota</taxon>
        <taxon>Erysipelotrichia</taxon>
        <taxon>Erysipelotrichales</taxon>
        <taxon>Coprobacillaceae</taxon>
        <taxon>Faecalibacillus</taxon>
    </lineage>
</organism>
<evidence type="ECO:0000259" key="2">
    <source>
        <dbReference type="Pfam" id="PF13477"/>
    </source>
</evidence>
<protein>
    <submittedName>
        <fullName evidence="3">Glycosyltransferase family 1 protein</fullName>
    </submittedName>
</protein>
<dbReference type="Pfam" id="PF00534">
    <property type="entry name" value="Glycos_transf_1"/>
    <property type="match status" value="1"/>
</dbReference>
<dbReference type="Pfam" id="PF13477">
    <property type="entry name" value="Glyco_trans_4_2"/>
    <property type="match status" value="1"/>
</dbReference>
<sequence length="368" mass="42441">MKDKKVLFVAHVDGHIQAFHIPYLKLFKEEGYVVGVASNGDKIFDYCDHKYNICFQRNPLSPKNIKAYKMLKKVLDDNEYDIIHCHTPVGGFVARLANKNSIHYKTTKMIYTAHGFHFFKGNNPVKNFIFRTIEKYAAKYTDILITINKEDYENALKFKLKENGKVEYVPGVGIDTDVIKKTKYDRNKFLDDTRIDNNGTTLLLSVGEINRNKNQEVVIKALAKLPETYHYILCGIGENKENLEKIAKEKNVFDRVHFLGFRNDIFSIMKCCDIFVFPSKREGLPVSVMEAMACGLPCIVSDIRGNHDLVDQKGGYVIKLDNFENDLSDILINKKNHFDDMKKYNREKSKMFSLKAILSKMKSIYGLE</sequence>
<keyword evidence="4" id="KW-1185">Reference proteome</keyword>
<reference evidence="4" key="1">
    <citation type="submission" date="2018-03" db="EMBL/GenBank/DDBJ databases">
        <title>Lachnoclostridium SNUG30370 gen.nov., sp.nov., isolated from human faeces.</title>
        <authorList>
            <person name="Seo B."/>
            <person name="Jeon K."/>
            <person name="Ko G."/>
        </authorList>
    </citation>
    <scope>NUCLEOTIDE SEQUENCE [LARGE SCALE GENOMIC DNA]</scope>
    <source>
        <strain evidence="4">SNUG30370</strain>
    </source>
</reference>
<dbReference type="PANTHER" id="PTHR45947">
    <property type="entry name" value="SULFOQUINOVOSYL TRANSFERASE SQD2"/>
    <property type="match status" value="1"/>
</dbReference>
<dbReference type="GeneID" id="77471665"/>
<dbReference type="RefSeq" id="WP_106988651.1">
    <property type="nucleotide sequence ID" value="NZ_PYLP01000019.1"/>
</dbReference>
<feature type="domain" description="Glycosyltransferase subfamily 4-like N-terminal" evidence="2">
    <location>
        <begin position="5"/>
        <end position="148"/>
    </location>
</feature>